<dbReference type="Pfam" id="PF06684">
    <property type="entry name" value="AA_synth"/>
    <property type="match status" value="1"/>
</dbReference>
<dbReference type="STRING" id="225324.SAMN02745126_03719"/>
<keyword evidence="2" id="KW-1185">Reference proteome</keyword>
<proteinExistence type="predicted"/>
<protein>
    <submittedName>
        <fullName evidence="1">Amino acid synthesis</fullName>
    </submittedName>
</protein>
<dbReference type="OrthoDB" id="9803312at2"/>
<dbReference type="SUPFAM" id="SSF160519">
    <property type="entry name" value="BB2672-like"/>
    <property type="match status" value="1"/>
</dbReference>
<dbReference type="InterPro" id="IPR035936">
    <property type="entry name" value="BB2672"/>
</dbReference>
<evidence type="ECO:0000313" key="2">
    <source>
        <dbReference type="Proteomes" id="UP000190092"/>
    </source>
</evidence>
<reference evidence="2" key="1">
    <citation type="submission" date="2017-02" db="EMBL/GenBank/DDBJ databases">
        <authorList>
            <person name="Varghese N."/>
            <person name="Submissions S."/>
        </authorList>
    </citation>
    <scope>NUCLEOTIDE SEQUENCE [LARGE SCALE GENOMIC DNA]</scope>
    <source>
        <strain evidence="2">ATCC 27094</strain>
    </source>
</reference>
<sequence>MSSDLVKLRKYVSVIEETHHDGGPVLDWPVMKAAVGGVIANPYAGRYVADIQPMMKALEPLAVDLTERVMKLLDAKGSELEAYGKGAIVGIAGELEHAALWHQPSGFGIRHAMGGAKSIVPSTVKVASAGTRIDIPLHHVTASYVRSHFDAVEFCVPDGPKPDEIVFIVAASIGGRPHARVGGLTPAEIKVGDGQR</sequence>
<dbReference type="RefSeq" id="WP_085935385.1">
    <property type="nucleotide sequence ID" value="NZ_FUWJ01000004.1"/>
</dbReference>
<dbReference type="AlphaFoldDB" id="A0A1T4RAH9"/>
<name>A0A1T4RAH9_9HYPH</name>
<gene>
    <name evidence="1" type="ORF">SAMN02745126_03719</name>
</gene>
<dbReference type="EMBL" id="FUWJ01000004">
    <property type="protein sequence ID" value="SKA12806.1"/>
    <property type="molecule type" value="Genomic_DNA"/>
</dbReference>
<dbReference type="Proteomes" id="UP000190092">
    <property type="component" value="Unassembled WGS sequence"/>
</dbReference>
<evidence type="ECO:0000313" key="1">
    <source>
        <dbReference type="EMBL" id="SKA12806.1"/>
    </source>
</evidence>
<dbReference type="InterPro" id="IPR009569">
    <property type="entry name" value="AA_synth_put"/>
</dbReference>
<organism evidence="1 2">
    <name type="scientific">Enhydrobacter aerosaccus</name>
    <dbReference type="NCBI Taxonomy" id="225324"/>
    <lineage>
        <taxon>Bacteria</taxon>
        <taxon>Pseudomonadati</taxon>
        <taxon>Pseudomonadota</taxon>
        <taxon>Alphaproteobacteria</taxon>
        <taxon>Hyphomicrobiales</taxon>
        <taxon>Enhydrobacter</taxon>
    </lineage>
</organism>
<accession>A0A1T4RAH9</accession>
<dbReference type="Gene3D" id="3.30.1330.110">
    <property type="entry name" value="BB2672"/>
    <property type="match status" value="1"/>
</dbReference>